<proteinExistence type="predicted"/>
<evidence type="ECO:0008006" key="5">
    <source>
        <dbReference type="Google" id="ProtNLM"/>
    </source>
</evidence>
<keyword evidence="2" id="KW-1133">Transmembrane helix</keyword>
<reference evidence="3 4" key="1">
    <citation type="submission" date="2018-10" db="EMBL/GenBank/DDBJ databases">
        <title>Fifty Aureobasidium pullulans genomes reveal a recombining polyextremotolerant generalist.</title>
        <authorList>
            <person name="Gostincar C."/>
            <person name="Turk M."/>
            <person name="Zajc J."/>
            <person name="Gunde-Cimerman N."/>
        </authorList>
    </citation>
    <scope>NUCLEOTIDE SEQUENCE [LARGE SCALE GENOMIC DNA]</scope>
    <source>
        <strain evidence="3 4">EXF-10796</strain>
    </source>
</reference>
<evidence type="ECO:0000313" key="4">
    <source>
        <dbReference type="Proteomes" id="UP000309076"/>
    </source>
</evidence>
<dbReference type="Proteomes" id="UP000309076">
    <property type="component" value="Unassembled WGS sequence"/>
</dbReference>
<accession>A0AB74IJX0</accession>
<dbReference type="EMBL" id="QZAM01000350">
    <property type="protein sequence ID" value="THW33775.1"/>
    <property type="molecule type" value="Genomic_DNA"/>
</dbReference>
<dbReference type="AlphaFoldDB" id="A0AB74IJX0"/>
<evidence type="ECO:0000256" key="1">
    <source>
        <dbReference type="SAM" id="MobiDB-lite"/>
    </source>
</evidence>
<feature type="compositionally biased region" description="Basic and acidic residues" evidence="1">
    <location>
        <begin position="181"/>
        <end position="193"/>
    </location>
</feature>
<feature type="compositionally biased region" description="Acidic residues" evidence="1">
    <location>
        <begin position="224"/>
        <end position="236"/>
    </location>
</feature>
<comment type="caution">
    <text evidence="3">The sequence shown here is derived from an EMBL/GenBank/DDBJ whole genome shotgun (WGS) entry which is preliminary data.</text>
</comment>
<feature type="region of interest" description="Disordered" evidence="1">
    <location>
        <begin position="181"/>
        <end position="257"/>
    </location>
</feature>
<feature type="transmembrane region" description="Helical" evidence="2">
    <location>
        <begin position="104"/>
        <end position="125"/>
    </location>
</feature>
<protein>
    <recommendedName>
        <fullName evidence="5">Transmembrane protein</fullName>
    </recommendedName>
</protein>
<feature type="region of interest" description="Disordered" evidence="1">
    <location>
        <begin position="1"/>
        <end position="36"/>
    </location>
</feature>
<keyword evidence="2" id="KW-0812">Transmembrane</keyword>
<feature type="compositionally biased region" description="Polar residues" evidence="1">
    <location>
        <begin position="1"/>
        <end position="20"/>
    </location>
</feature>
<gene>
    <name evidence="3" type="ORF">D6D21_09860</name>
</gene>
<evidence type="ECO:0000313" key="3">
    <source>
        <dbReference type="EMBL" id="THW33775.1"/>
    </source>
</evidence>
<feature type="compositionally biased region" description="Acidic residues" evidence="1">
    <location>
        <begin position="243"/>
        <end position="257"/>
    </location>
</feature>
<evidence type="ECO:0000256" key="2">
    <source>
        <dbReference type="SAM" id="Phobius"/>
    </source>
</evidence>
<keyword evidence="2" id="KW-0472">Membrane</keyword>
<name>A0AB74IJX0_AURPU</name>
<organism evidence="3 4">
    <name type="scientific">Aureobasidium pullulans</name>
    <name type="common">Black yeast</name>
    <name type="synonym">Pullularia pullulans</name>
    <dbReference type="NCBI Taxonomy" id="5580"/>
    <lineage>
        <taxon>Eukaryota</taxon>
        <taxon>Fungi</taxon>
        <taxon>Dikarya</taxon>
        <taxon>Ascomycota</taxon>
        <taxon>Pezizomycotina</taxon>
        <taxon>Dothideomycetes</taxon>
        <taxon>Dothideomycetidae</taxon>
        <taxon>Dothideales</taxon>
        <taxon>Saccotheciaceae</taxon>
        <taxon>Aureobasidium</taxon>
    </lineage>
</organism>
<feature type="transmembrane region" description="Helical" evidence="2">
    <location>
        <begin position="137"/>
        <end position="165"/>
    </location>
</feature>
<sequence length="257" mass="29492">MLQKQRPSTTSAKQTFSHSSKLSEWRQEQDPTPDCSRSEEKFLHIRNFSSEPSITPATHITVYVIYIYKQPATAIQANMSWSAAASPQEMINEINLKVQMLETLTWRLGMLSGFFGIMCAYLTFLRPHRLEYRSHEIMYVCYSTLVAIFVSRIALLVSLAVVVWFRWDDLNNWKSSVLENKEQETKVTTERSSTKAVSPSPNIRKLSRRKAASPVLDTTQPYDIESELIDEDELDSDWTVSEASEEDMSTSDLDTED</sequence>